<feature type="binding site" evidence="4">
    <location>
        <position position="283"/>
    </location>
    <ligand>
        <name>substrate</name>
    </ligand>
</feature>
<name>A0ABY0IDE1_9BACT</name>
<dbReference type="PANTHER" id="PTHR43103:SF3">
    <property type="entry name" value="ADP-L-GLYCERO-D-MANNO-HEPTOSE-6-EPIMERASE"/>
    <property type="match status" value="1"/>
</dbReference>
<feature type="binding site" evidence="4">
    <location>
        <begin position="10"/>
        <end position="11"/>
    </location>
    <ligand>
        <name>NADP(+)</name>
        <dbReference type="ChEBI" id="CHEBI:58349"/>
    </ligand>
</feature>
<dbReference type="RefSeq" id="WP_115363305.1">
    <property type="nucleotide sequence ID" value="NZ_QDKL01000003.1"/>
</dbReference>
<keyword evidence="1 4" id="KW-0521">NADP</keyword>
<feature type="active site" description="Proton acceptor" evidence="4">
    <location>
        <position position="142"/>
    </location>
</feature>
<comment type="pathway">
    <text evidence="4">Nucleotide-sugar biosynthesis; ADP-L-glycero-beta-D-manno-heptose biosynthesis; ADP-L-glycero-beta-D-manno-heptose from D-glycero-beta-D-manno-heptose 7-phosphate: step 4/4.</text>
</comment>
<feature type="binding site" evidence="4">
    <location>
        <position position="216"/>
    </location>
    <ligand>
        <name>substrate</name>
    </ligand>
</feature>
<comment type="domain">
    <text evidence="4">Contains a large N-terminal NADP-binding domain, and a smaller C-terminal substrate-binding domain.</text>
</comment>
<feature type="active site" description="Proton acceptor" evidence="4">
    <location>
        <position position="179"/>
    </location>
</feature>
<proteinExistence type="inferred from homology"/>
<dbReference type="InterPro" id="IPR001509">
    <property type="entry name" value="Epimerase_deHydtase"/>
</dbReference>
<evidence type="ECO:0000256" key="4">
    <source>
        <dbReference type="HAMAP-Rule" id="MF_01601"/>
    </source>
</evidence>
<feature type="binding site" evidence="4">
    <location>
        <position position="38"/>
    </location>
    <ligand>
        <name>NADP(+)</name>
        <dbReference type="ChEBI" id="CHEBI:58349"/>
    </ligand>
</feature>
<feature type="binding site" evidence="4">
    <location>
        <begin position="31"/>
        <end position="32"/>
    </location>
    <ligand>
        <name>NADP(+)</name>
        <dbReference type="ChEBI" id="CHEBI:58349"/>
    </ligand>
</feature>
<feature type="binding site" evidence="4">
    <location>
        <position position="146"/>
    </location>
    <ligand>
        <name>NADP(+)</name>
        <dbReference type="ChEBI" id="CHEBI:58349"/>
    </ligand>
</feature>
<dbReference type="EMBL" id="QDKL01000003">
    <property type="protein sequence ID" value="RZF20969.1"/>
    <property type="molecule type" value="Genomic_DNA"/>
</dbReference>
<evidence type="ECO:0000256" key="1">
    <source>
        <dbReference type="ARBA" id="ARBA00022857"/>
    </source>
</evidence>
<evidence type="ECO:0000313" key="6">
    <source>
        <dbReference type="EMBL" id="RZF20969.1"/>
    </source>
</evidence>
<dbReference type="PANTHER" id="PTHR43103">
    <property type="entry name" value="NUCLEOSIDE-DIPHOSPHATE-SUGAR EPIMERASE"/>
    <property type="match status" value="1"/>
</dbReference>
<comment type="cofactor">
    <cofactor evidence="4">
        <name>NADP(+)</name>
        <dbReference type="ChEBI" id="CHEBI:58349"/>
    </cofactor>
    <text evidence="4">Binds 1 NADP(+) per subunit.</text>
</comment>
<comment type="catalytic activity">
    <reaction evidence="4">
        <text>ADP-D-glycero-beta-D-manno-heptose = ADP-L-glycero-beta-D-manno-heptose</text>
        <dbReference type="Rhea" id="RHEA:17577"/>
        <dbReference type="ChEBI" id="CHEBI:59967"/>
        <dbReference type="ChEBI" id="CHEBI:61506"/>
        <dbReference type="EC" id="5.1.3.20"/>
    </reaction>
</comment>
<keyword evidence="2 4" id="KW-0413">Isomerase</keyword>
<gene>
    <name evidence="6" type="primary">rfaD</name>
    <name evidence="4" type="synonym">hldD</name>
    <name evidence="6" type="ORF">DAY19_13370</name>
</gene>
<dbReference type="Gene3D" id="3.90.25.10">
    <property type="entry name" value="UDP-galactose 4-epimerase, domain 1"/>
    <property type="match status" value="1"/>
</dbReference>
<dbReference type="Gene3D" id="3.40.50.720">
    <property type="entry name" value="NAD(P)-binding Rossmann-like Domain"/>
    <property type="match status" value="1"/>
</dbReference>
<dbReference type="GO" id="GO:0008712">
    <property type="term" value="F:ADP-glyceromanno-heptose 6-epimerase activity"/>
    <property type="evidence" value="ECO:0007669"/>
    <property type="project" value="UniProtKB-EC"/>
</dbReference>
<feature type="binding site" evidence="4">
    <location>
        <begin position="74"/>
        <end position="78"/>
    </location>
    <ligand>
        <name>NADP(+)</name>
        <dbReference type="ChEBI" id="CHEBI:58349"/>
    </ligand>
</feature>
<feature type="binding site" evidence="4">
    <location>
        <position position="179"/>
    </location>
    <ligand>
        <name>NADP(+)</name>
        <dbReference type="ChEBI" id="CHEBI:58349"/>
    </ligand>
</feature>
<dbReference type="InterPro" id="IPR011912">
    <property type="entry name" value="Heptose_epim"/>
</dbReference>
<protein>
    <recommendedName>
        <fullName evidence="4">ADP-L-glycero-D-manno-heptose-6-epimerase</fullName>
        <ecNumber evidence="4">5.1.3.20</ecNumber>
    </recommendedName>
    <alternativeName>
        <fullName evidence="4">ADP-L-glycero-beta-D-manno-heptose-6-epimerase</fullName>
        <shortName evidence="4">ADP-glyceromanno-heptose 6-epimerase</shortName>
        <shortName evidence="4">ADP-hep 6-epimerase</shortName>
        <shortName evidence="4">AGME</shortName>
    </alternativeName>
</protein>
<evidence type="ECO:0000256" key="2">
    <source>
        <dbReference type="ARBA" id="ARBA00023235"/>
    </source>
</evidence>
<evidence type="ECO:0000313" key="7">
    <source>
        <dbReference type="Proteomes" id="UP000443582"/>
    </source>
</evidence>
<comment type="similarity">
    <text evidence="4">Belongs to the NAD(P)-dependent epimerase/dehydratase family. HldD subfamily.</text>
</comment>
<feature type="binding site" evidence="4">
    <location>
        <position position="170"/>
    </location>
    <ligand>
        <name>substrate</name>
    </ligand>
</feature>
<dbReference type="EC" id="5.1.3.20" evidence="4"/>
<dbReference type="NCBIfam" id="TIGR02197">
    <property type="entry name" value="heptose_epim"/>
    <property type="match status" value="1"/>
</dbReference>
<reference evidence="7" key="1">
    <citation type="journal article" date="2019" name="Int. J. Syst. Evol. Microbiol.">
        <title>Halobacteriovorax valvorus sp. nov., a novel prokaryotic predator isolated from coastal seawater of China.</title>
        <authorList>
            <person name="Chen M.-X."/>
        </authorList>
    </citation>
    <scope>NUCLEOTIDE SEQUENCE [LARGE SCALE GENOMIC DNA]</scope>
    <source>
        <strain evidence="7">BL9</strain>
    </source>
</reference>
<dbReference type="Proteomes" id="UP000443582">
    <property type="component" value="Unassembled WGS sequence"/>
</dbReference>
<sequence>MILVTGGAGFIGSVLVAKLNEQGREDIIIVDRFDHKDKWKNLRGLKYAEYFHADEFFDIALEEVHKSISFIYHMGACSSTTEMDMDYLMVNNVGHSKYYFELASDLGIPFIYASSAATYGDGELGYEDKEEEIGKLRPLNPYGYSKQLFDEWALKQETKPKHWFGLKFFNVYGPNEYHKEEMRSLVHKAFGQINETGQVKLFKSHKDGYEDGKQLRDFVYVKDVVDAMIELSDKEMAKHSGIYNIGTGRADSFLNLVNATFKAMGLEPKVEFIDMPMHLRKQYQYYTQADMEKFRGILPNFDFRIVDEGVEDYVKNHLMKDNPYVE</sequence>
<dbReference type="Pfam" id="PF01370">
    <property type="entry name" value="Epimerase"/>
    <property type="match status" value="1"/>
</dbReference>
<feature type="binding site" evidence="4">
    <location>
        <begin position="202"/>
        <end position="205"/>
    </location>
    <ligand>
        <name>substrate</name>
    </ligand>
</feature>
<keyword evidence="3 4" id="KW-0119">Carbohydrate metabolism</keyword>
<accession>A0ABY0IDE1</accession>
<dbReference type="HAMAP" id="MF_01601">
    <property type="entry name" value="Heptose_epimerase"/>
    <property type="match status" value="1"/>
</dbReference>
<dbReference type="InterPro" id="IPR036291">
    <property type="entry name" value="NAD(P)-bd_dom_sf"/>
</dbReference>
<feature type="binding site" evidence="4">
    <location>
        <position position="181"/>
    </location>
    <ligand>
        <name>substrate</name>
    </ligand>
</feature>
<comment type="caution">
    <text evidence="4">Lacks conserved residue(s) required for the propagation of feature annotation.</text>
</comment>
<feature type="binding site" evidence="4">
    <location>
        <position position="188"/>
    </location>
    <ligand>
        <name>substrate</name>
    </ligand>
</feature>
<comment type="function">
    <text evidence="4">Catalyzes the interconversion between ADP-D-glycero-beta-D-manno-heptose and ADP-L-glycero-beta-D-manno-heptose via an epimerization at carbon 6 of the heptose.</text>
</comment>
<evidence type="ECO:0000256" key="3">
    <source>
        <dbReference type="ARBA" id="ARBA00023277"/>
    </source>
</evidence>
<organism evidence="6 7">
    <name type="scientific">Halobacteriovorax vibrionivorans</name>
    <dbReference type="NCBI Taxonomy" id="2152716"/>
    <lineage>
        <taxon>Bacteria</taxon>
        <taxon>Pseudomonadati</taxon>
        <taxon>Bdellovibrionota</taxon>
        <taxon>Bacteriovoracia</taxon>
        <taxon>Bacteriovoracales</taxon>
        <taxon>Halobacteriovoraceae</taxon>
        <taxon>Halobacteriovorax</taxon>
    </lineage>
</organism>
<keyword evidence="7" id="KW-1185">Reference proteome</keyword>
<comment type="caution">
    <text evidence="6">The sequence shown here is derived from an EMBL/GenBank/DDBJ whole genome shotgun (WGS) entry which is preliminary data.</text>
</comment>
<feature type="domain" description="NAD-dependent epimerase/dehydratase" evidence="5">
    <location>
        <begin position="2"/>
        <end position="246"/>
    </location>
</feature>
<dbReference type="CDD" id="cd05248">
    <property type="entry name" value="ADP_GME_SDR_e"/>
    <property type="match status" value="1"/>
</dbReference>
<evidence type="ECO:0000259" key="5">
    <source>
        <dbReference type="Pfam" id="PF01370"/>
    </source>
</evidence>
<feature type="binding site" evidence="4">
    <location>
        <position position="91"/>
    </location>
    <ligand>
        <name>NADP(+)</name>
        <dbReference type="ChEBI" id="CHEBI:58349"/>
    </ligand>
</feature>
<dbReference type="SUPFAM" id="SSF51735">
    <property type="entry name" value="NAD(P)-binding Rossmann-fold domains"/>
    <property type="match status" value="1"/>
</dbReference>
<feature type="binding site" evidence="4">
    <location>
        <position position="171"/>
    </location>
    <ligand>
        <name>NADP(+)</name>
        <dbReference type="ChEBI" id="CHEBI:58349"/>
    </ligand>
</feature>
<comment type="subunit">
    <text evidence="4">Homopentamer.</text>
</comment>